<evidence type="ECO:0000256" key="5">
    <source>
        <dbReference type="ARBA" id="ARBA00022840"/>
    </source>
</evidence>
<dbReference type="Pfam" id="PF00580">
    <property type="entry name" value="UvrD-helicase"/>
    <property type="match status" value="1"/>
</dbReference>
<dbReference type="RefSeq" id="WP_133248336.1">
    <property type="nucleotide sequence ID" value="NZ_WKPR01000009.1"/>
</dbReference>
<dbReference type="GO" id="GO:0016787">
    <property type="term" value="F:hydrolase activity"/>
    <property type="evidence" value="ECO:0007669"/>
    <property type="project" value="UniProtKB-UniRule"/>
</dbReference>
<evidence type="ECO:0000313" key="14">
    <source>
        <dbReference type="EMBL" id="MSB19978.1"/>
    </source>
</evidence>
<gene>
    <name evidence="14" type="ORF">GKE97_10670</name>
</gene>
<evidence type="ECO:0000256" key="2">
    <source>
        <dbReference type="ARBA" id="ARBA00022741"/>
    </source>
</evidence>
<dbReference type="PANTHER" id="PTHR11070">
    <property type="entry name" value="UVRD / RECB / PCRA DNA HELICASE FAMILY MEMBER"/>
    <property type="match status" value="1"/>
</dbReference>
<dbReference type="PANTHER" id="PTHR11070:SF2">
    <property type="entry name" value="ATP-DEPENDENT DNA HELICASE SRS2"/>
    <property type="match status" value="1"/>
</dbReference>
<organism evidence="14 15">
    <name type="scientific">Flavonifractor plautii</name>
    <name type="common">Fusobacterium plautii</name>
    <dbReference type="NCBI Taxonomy" id="292800"/>
    <lineage>
        <taxon>Bacteria</taxon>
        <taxon>Bacillati</taxon>
        <taxon>Bacillota</taxon>
        <taxon>Clostridia</taxon>
        <taxon>Eubacteriales</taxon>
        <taxon>Oscillospiraceae</taxon>
        <taxon>Flavonifractor</taxon>
    </lineage>
</organism>
<comment type="catalytic activity">
    <reaction evidence="10">
        <text>ATP + H2O = ADP + phosphate + H(+)</text>
        <dbReference type="Rhea" id="RHEA:13065"/>
        <dbReference type="ChEBI" id="CHEBI:15377"/>
        <dbReference type="ChEBI" id="CHEBI:15378"/>
        <dbReference type="ChEBI" id="CHEBI:30616"/>
        <dbReference type="ChEBI" id="CHEBI:43474"/>
        <dbReference type="ChEBI" id="CHEBI:456216"/>
        <dbReference type="EC" id="5.6.2.4"/>
    </reaction>
</comment>
<evidence type="ECO:0000259" key="12">
    <source>
        <dbReference type="PROSITE" id="PS51198"/>
    </source>
</evidence>
<comment type="catalytic activity">
    <reaction evidence="8">
        <text>Couples ATP hydrolysis with the unwinding of duplex DNA by translocating in the 3'-5' direction.</text>
        <dbReference type="EC" id="5.6.2.4"/>
    </reaction>
</comment>
<dbReference type="Pfam" id="PF13361">
    <property type="entry name" value="UvrD_C"/>
    <property type="match status" value="2"/>
</dbReference>
<evidence type="ECO:0000256" key="11">
    <source>
        <dbReference type="PROSITE-ProRule" id="PRU00560"/>
    </source>
</evidence>
<dbReference type="InterPro" id="IPR013986">
    <property type="entry name" value="DExx_box_DNA_helicase_dom_sf"/>
</dbReference>
<dbReference type="Proteomes" id="UP000434475">
    <property type="component" value="Unassembled WGS sequence"/>
</dbReference>
<dbReference type="SUPFAM" id="SSF52540">
    <property type="entry name" value="P-loop containing nucleoside triphosphate hydrolases"/>
    <property type="match status" value="1"/>
</dbReference>
<evidence type="ECO:0000256" key="8">
    <source>
        <dbReference type="ARBA" id="ARBA00034617"/>
    </source>
</evidence>
<keyword evidence="2 11" id="KW-0547">Nucleotide-binding</keyword>
<evidence type="ECO:0000313" key="15">
    <source>
        <dbReference type="Proteomes" id="UP000434475"/>
    </source>
</evidence>
<evidence type="ECO:0000256" key="10">
    <source>
        <dbReference type="ARBA" id="ARBA00048988"/>
    </source>
</evidence>
<evidence type="ECO:0000256" key="7">
    <source>
        <dbReference type="ARBA" id="ARBA00023235"/>
    </source>
</evidence>
<sequence length="848" mass="95967">MSISDIRSCPRKAYLRTAVDSGIIKAGILRGIVKDVLLSSPFSTGEAALRKRIRDAFDAKADRLLPFEAEAERERMEVLLWRYLEFERRQKNKILAENFVNKVKVMGDDHSVSAHRLIDRGTALECIRYLYKQPEMSYRSRKTPVEKNPDLLALQRTGEAEAAKLGITGKPVFGSFYYLKSSLDTSRSLESTFESRLGSNIINHHFTIGEETALAKELSGQKPDVALCTDDERECYDCIYKDLCHTEFVKRSLEEKPTVEEKPLDSIHMTPSQRRFVEFESGECRVNAVAGSGKTTIVTLRTLRLIEEGCKPEQILMITFTDKACGEMKSRLHRYACGSTLKDLNIETDKIVVRTFNSFGQELLDTHYAKLGFTEAPQLVDEILKKDIIVNLLDSHRTLPIDYRNPFLDLPNACGAVVQIGRIIDSLKANHVETVDQVEKMVTMDMKPRAKELLAIYEAYNAKLVELNKIDYEDQLRLILKLKAFGVFEDLPYHHIVVDEFQDSNGNQISLILEMAKAAKELESIVVVGDELQAIYGFRDATPENLIKFSDYFPGMVDIPLEDNFRSQSPIIEMANRILSREARIAKVIKAHRKEEGIAPVLMDIEKADAERELYVKQTKKLLRDGVKPRDIAVLCRTKSELIAVQKEMEDAGIPTILRVPEVIGDAPYVKAIIGLASFLLNHEDTLSLALYRKSLGGDPFDADALKKDAEELGKKYDELGSEAERIALFTGMIQDACEDYIAKAFAEDIMTKGFHTAGEIFRYCVKYKEYKIKETKSTAHEDADAVNLITVHSAKGLEWPVVLLSLKKFKPANEEEHRLLYVAVTRAKEKLLITYNKKQQTLVALVS</sequence>
<dbReference type="PROSITE" id="PS51198">
    <property type="entry name" value="UVRD_HELICASE_ATP_BIND"/>
    <property type="match status" value="1"/>
</dbReference>
<feature type="domain" description="UvrD-like helicase ATP-binding" evidence="12">
    <location>
        <begin position="267"/>
        <end position="568"/>
    </location>
</feature>
<evidence type="ECO:0000256" key="9">
    <source>
        <dbReference type="ARBA" id="ARBA00034808"/>
    </source>
</evidence>
<feature type="binding site" evidence="11">
    <location>
        <begin position="288"/>
        <end position="295"/>
    </location>
    <ligand>
        <name>ATP</name>
        <dbReference type="ChEBI" id="CHEBI:30616"/>
    </ligand>
</feature>
<dbReference type="InterPro" id="IPR027417">
    <property type="entry name" value="P-loop_NTPase"/>
</dbReference>
<keyword evidence="7" id="KW-0413">Isomerase</keyword>
<keyword evidence="3 11" id="KW-0378">Hydrolase</keyword>
<dbReference type="GO" id="GO:0043138">
    <property type="term" value="F:3'-5' DNA helicase activity"/>
    <property type="evidence" value="ECO:0007669"/>
    <property type="project" value="UniProtKB-EC"/>
</dbReference>
<evidence type="ECO:0000256" key="6">
    <source>
        <dbReference type="ARBA" id="ARBA00023125"/>
    </source>
</evidence>
<comment type="caution">
    <text evidence="14">The sequence shown here is derived from an EMBL/GenBank/DDBJ whole genome shotgun (WGS) entry which is preliminary data.</text>
</comment>
<evidence type="ECO:0000256" key="1">
    <source>
        <dbReference type="ARBA" id="ARBA00009922"/>
    </source>
</evidence>
<dbReference type="CDD" id="cd17932">
    <property type="entry name" value="DEXQc_UvrD"/>
    <property type="match status" value="1"/>
</dbReference>
<evidence type="ECO:0000256" key="4">
    <source>
        <dbReference type="ARBA" id="ARBA00022806"/>
    </source>
</evidence>
<reference evidence="14 15" key="1">
    <citation type="journal article" date="2019" name="Nat. Med.">
        <title>A library of human gut bacterial isolates paired with longitudinal multiomics data enables mechanistic microbiome research.</title>
        <authorList>
            <person name="Poyet M."/>
            <person name="Groussin M."/>
            <person name="Gibbons S.M."/>
            <person name="Avila-Pacheco J."/>
            <person name="Jiang X."/>
            <person name="Kearney S.M."/>
            <person name="Perrotta A.R."/>
            <person name="Berdy B."/>
            <person name="Zhao S."/>
            <person name="Lieberman T.D."/>
            <person name="Swanson P.K."/>
            <person name="Smith M."/>
            <person name="Roesemann S."/>
            <person name="Alexander J.E."/>
            <person name="Rich S.A."/>
            <person name="Livny J."/>
            <person name="Vlamakis H."/>
            <person name="Clish C."/>
            <person name="Bullock K."/>
            <person name="Deik A."/>
            <person name="Scott J."/>
            <person name="Pierce K.A."/>
            <person name="Xavier R.J."/>
            <person name="Alm E.J."/>
        </authorList>
    </citation>
    <scope>NUCLEOTIDE SEQUENCE [LARGE SCALE GENOMIC DNA]</scope>
    <source>
        <strain evidence="14 15">BIOML-A2</strain>
    </source>
</reference>
<dbReference type="EMBL" id="WKPR01000009">
    <property type="protein sequence ID" value="MSB19978.1"/>
    <property type="molecule type" value="Genomic_DNA"/>
</dbReference>
<evidence type="ECO:0000259" key="13">
    <source>
        <dbReference type="PROSITE" id="PS51217"/>
    </source>
</evidence>
<keyword evidence="4 11" id="KW-0347">Helicase</keyword>
<dbReference type="Gene3D" id="3.40.50.300">
    <property type="entry name" value="P-loop containing nucleotide triphosphate hydrolases"/>
    <property type="match status" value="3"/>
</dbReference>
<keyword evidence="5 11" id="KW-0067">ATP-binding</keyword>
<dbReference type="GO" id="GO:0005524">
    <property type="term" value="F:ATP binding"/>
    <property type="evidence" value="ECO:0007669"/>
    <property type="project" value="UniProtKB-UniRule"/>
</dbReference>
<dbReference type="InterPro" id="IPR000212">
    <property type="entry name" value="DNA_helicase_UvrD/REP"/>
</dbReference>
<feature type="domain" description="UvrD-like helicase C-terminal" evidence="13">
    <location>
        <begin position="569"/>
        <end position="797"/>
    </location>
</feature>
<evidence type="ECO:0000256" key="3">
    <source>
        <dbReference type="ARBA" id="ARBA00022801"/>
    </source>
</evidence>
<comment type="similarity">
    <text evidence="1">Belongs to the helicase family. UvrD subfamily.</text>
</comment>
<dbReference type="Gene3D" id="1.10.10.160">
    <property type="match status" value="1"/>
</dbReference>
<dbReference type="AlphaFoldDB" id="A0A6I2R034"/>
<keyword evidence="6" id="KW-0238">DNA-binding</keyword>
<name>A0A6I2R034_FLAPL</name>
<proteinExistence type="inferred from homology"/>
<dbReference type="PROSITE" id="PS51217">
    <property type="entry name" value="UVRD_HELICASE_CTER"/>
    <property type="match status" value="1"/>
</dbReference>
<accession>A0A6I2R034</accession>
<dbReference type="InterPro" id="IPR014016">
    <property type="entry name" value="UvrD-like_ATP-bd"/>
</dbReference>
<dbReference type="InterPro" id="IPR014017">
    <property type="entry name" value="DNA_helicase_UvrD-like_C"/>
</dbReference>
<dbReference type="EC" id="5.6.2.4" evidence="9"/>
<dbReference type="GO" id="GO:0000725">
    <property type="term" value="P:recombinational repair"/>
    <property type="evidence" value="ECO:0007669"/>
    <property type="project" value="TreeGrafter"/>
</dbReference>
<protein>
    <recommendedName>
        <fullName evidence="9">DNA 3'-5' helicase</fullName>
        <ecNumber evidence="9">5.6.2.4</ecNumber>
    </recommendedName>
</protein>
<dbReference type="GO" id="GO:0003677">
    <property type="term" value="F:DNA binding"/>
    <property type="evidence" value="ECO:0007669"/>
    <property type="project" value="UniProtKB-KW"/>
</dbReference>